<feature type="compositionally biased region" description="Polar residues" evidence="1">
    <location>
        <begin position="20"/>
        <end position="31"/>
    </location>
</feature>
<feature type="region of interest" description="Disordered" evidence="1">
    <location>
        <begin position="1"/>
        <end position="31"/>
    </location>
</feature>
<protein>
    <submittedName>
        <fullName evidence="2">Uncharacterized protein</fullName>
    </submittedName>
</protein>
<dbReference type="Proteomes" id="UP000801428">
    <property type="component" value="Unassembled WGS sequence"/>
</dbReference>
<evidence type="ECO:0000313" key="3">
    <source>
        <dbReference type="Proteomes" id="UP000801428"/>
    </source>
</evidence>
<name>A0A9P4T8E2_CURKU</name>
<keyword evidence="3" id="KW-1185">Reference proteome</keyword>
<comment type="caution">
    <text evidence="2">The sequence shown here is derived from an EMBL/GenBank/DDBJ whole genome shotgun (WGS) entry which is preliminary data.</text>
</comment>
<reference evidence="2" key="1">
    <citation type="submission" date="2019-04" db="EMBL/GenBank/DDBJ databases">
        <title>Sequencing of skin fungus with MAO and IRED activity.</title>
        <authorList>
            <person name="Marsaioli A.J."/>
            <person name="Bonatto J.M.C."/>
            <person name="Reis Junior O."/>
        </authorList>
    </citation>
    <scope>NUCLEOTIDE SEQUENCE</scope>
    <source>
        <strain evidence="2">30M1</strain>
    </source>
</reference>
<feature type="compositionally biased region" description="Polar residues" evidence="1">
    <location>
        <begin position="1"/>
        <end position="10"/>
    </location>
</feature>
<evidence type="ECO:0000256" key="1">
    <source>
        <dbReference type="SAM" id="MobiDB-lite"/>
    </source>
</evidence>
<proteinExistence type="predicted"/>
<dbReference type="EMBL" id="SWKU01000023">
    <property type="protein sequence ID" value="KAF2997331.1"/>
    <property type="molecule type" value="Genomic_DNA"/>
</dbReference>
<dbReference type="OrthoDB" id="415825at2759"/>
<dbReference type="AlphaFoldDB" id="A0A9P4T8E2"/>
<sequence length="210" mass="22974">MTSSDTSVSDANRHDPPNSRPRSSTWTGEPPQYVSQVGSLSVLRTSIHHILASAQGTFARSAPPAFEDAQAFPFHDPYGPHRDSVENLKQQYVDSCGSLSGEKAWLQTICADQMSFFSHISITSVYEDLADGLWQDSDMTVQAKAYALRAIAGQLESNDATILSILHLLLSETGGDETAYQVHYQGLRGLIERRGGVSQLSDRLATYVIL</sequence>
<organism evidence="2 3">
    <name type="scientific">Curvularia kusanoi</name>
    <name type="common">Cochliobolus kusanoi</name>
    <dbReference type="NCBI Taxonomy" id="90978"/>
    <lineage>
        <taxon>Eukaryota</taxon>
        <taxon>Fungi</taxon>
        <taxon>Dikarya</taxon>
        <taxon>Ascomycota</taxon>
        <taxon>Pezizomycotina</taxon>
        <taxon>Dothideomycetes</taxon>
        <taxon>Pleosporomycetidae</taxon>
        <taxon>Pleosporales</taxon>
        <taxon>Pleosporineae</taxon>
        <taxon>Pleosporaceae</taxon>
        <taxon>Curvularia</taxon>
    </lineage>
</organism>
<evidence type="ECO:0000313" key="2">
    <source>
        <dbReference type="EMBL" id="KAF2997331.1"/>
    </source>
</evidence>
<accession>A0A9P4T8E2</accession>
<gene>
    <name evidence="2" type="ORF">E8E13_002969</name>
</gene>